<keyword evidence="2" id="KW-1185">Reference proteome</keyword>
<gene>
    <name evidence="1" type="ORF">CS063_09395</name>
</gene>
<proteinExistence type="predicted"/>
<comment type="caution">
    <text evidence="1">The sequence shown here is derived from an EMBL/GenBank/DDBJ whole genome shotgun (WGS) entry which is preliminary data.</text>
</comment>
<dbReference type="Proteomes" id="UP000224460">
    <property type="component" value="Unassembled WGS sequence"/>
</dbReference>
<organism evidence="1 2">
    <name type="scientific">Sporanaerobium hydrogeniformans</name>
    <dbReference type="NCBI Taxonomy" id="3072179"/>
    <lineage>
        <taxon>Bacteria</taxon>
        <taxon>Bacillati</taxon>
        <taxon>Bacillota</taxon>
        <taxon>Clostridia</taxon>
        <taxon>Lachnospirales</taxon>
        <taxon>Lachnospiraceae</taxon>
        <taxon>Sporanaerobium</taxon>
    </lineage>
</organism>
<accession>A0AC61DDL4</accession>
<reference evidence="1" key="1">
    <citation type="submission" date="2017-10" db="EMBL/GenBank/DDBJ databases">
        <title>Genome sequence of cellulolytic Lachnospiraceae bacterium XHS1971 isolated from hotspring sediment.</title>
        <authorList>
            <person name="Vasudevan G."/>
            <person name="Joshi A.J."/>
            <person name="Hivarkar S."/>
            <person name="Lanjekar V.B."/>
            <person name="Dhakephalkar P.K."/>
            <person name="Dagar S."/>
        </authorList>
    </citation>
    <scope>NUCLEOTIDE SEQUENCE</scope>
    <source>
        <strain evidence="1">XHS1971</strain>
    </source>
</reference>
<dbReference type="EMBL" id="PEDL01000008">
    <property type="protein sequence ID" value="PHV70732.1"/>
    <property type="molecule type" value="Genomic_DNA"/>
</dbReference>
<name>A0AC61DDL4_9FIRM</name>
<evidence type="ECO:0000313" key="1">
    <source>
        <dbReference type="EMBL" id="PHV70732.1"/>
    </source>
</evidence>
<sequence>MSKVQNITPSLFWLGALDPHLRVFDIIMETQFGTTYNAYLLKGKEGVVLFETVKERFFEEYLENIKSLTALEDITYIVVNHTEPDHAGSVAKLLDYAPQATVVGSGLAIKYMAAIANKPFKSKVVKEGDQISLGDKTLRFLSVPCLHWPDTMYTYIEEEQVLVTCDSFGEHYCDERLFKSKLEPEKEGMFKEAYRYYFDMIMGPFKPYVQKALAKIKDLPLQYICPGHGMILEESNMKEYIDLYDEWSKAQEITHPTVIIPYVSAYGYTAEIAQTLAKGLKEANSDLEIKLYDLVESDINEVAGAIHNAQGLLVGSPTLLADALPPIWQLLGLLNPILDRKLVAGCFGAYGWSGEALPHMQERLKQLKCQVPLEPLGVVFKPSEADLMKATTFAKEFANSIK</sequence>
<protein>
    <submittedName>
        <fullName evidence="1">FprA family A-type flavoprotein</fullName>
    </submittedName>
</protein>
<evidence type="ECO:0000313" key="2">
    <source>
        <dbReference type="Proteomes" id="UP000224460"/>
    </source>
</evidence>